<dbReference type="AlphaFoldDB" id="A0A164FQW3"/>
<feature type="region of interest" description="Disordered" evidence="1">
    <location>
        <begin position="161"/>
        <end position="221"/>
    </location>
</feature>
<organism evidence="3 4">
    <name type="scientific">Daphnia magna</name>
    <dbReference type="NCBI Taxonomy" id="35525"/>
    <lineage>
        <taxon>Eukaryota</taxon>
        <taxon>Metazoa</taxon>
        <taxon>Ecdysozoa</taxon>
        <taxon>Arthropoda</taxon>
        <taxon>Crustacea</taxon>
        <taxon>Branchiopoda</taxon>
        <taxon>Diplostraca</taxon>
        <taxon>Cladocera</taxon>
        <taxon>Anomopoda</taxon>
        <taxon>Daphniidae</taxon>
        <taxon>Daphnia</taxon>
    </lineage>
</organism>
<gene>
    <name evidence="3" type="ORF">APZ42_006715</name>
</gene>
<proteinExistence type="predicted"/>
<evidence type="ECO:0000313" key="3">
    <source>
        <dbReference type="EMBL" id="KZR98055.1"/>
    </source>
</evidence>
<feature type="chain" id="PRO_5007850062" evidence="2">
    <location>
        <begin position="23"/>
        <end position="339"/>
    </location>
</feature>
<feature type="region of interest" description="Disordered" evidence="1">
    <location>
        <begin position="295"/>
        <end position="339"/>
    </location>
</feature>
<comment type="caution">
    <text evidence="3">The sequence shown here is derived from an EMBL/GenBank/DDBJ whole genome shotgun (WGS) entry which is preliminary data.</text>
</comment>
<feature type="compositionally biased region" description="Polar residues" evidence="1">
    <location>
        <begin position="311"/>
        <end position="321"/>
    </location>
</feature>
<keyword evidence="4" id="KW-1185">Reference proteome</keyword>
<feature type="compositionally biased region" description="Polar residues" evidence="1">
    <location>
        <begin position="161"/>
        <end position="174"/>
    </location>
</feature>
<evidence type="ECO:0000256" key="2">
    <source>
        <dbReference type="SAM" id="SignalP"/>
    </source>
</evidence>
<dbReference type="EMBL" id="LRGB01018702">
    <property type="protein sequence ID" value="KZR98055.1"/>
    <property type="molecule type" value="Genomic_DNA"/>
</dbReference>
<feature type="signal peptide" evidence="2">
    <location>
        <begin position="1"/>
        <end position="22"/>
    </location>
</feature>
<name>A0A164FQW3_9CRUS</name>
<dbReference type="Proteomes" id="UP000076858">
    <property type="component" value="Unassembled WGS sequence"/>
</dbReference>
<evidence type="ECO:0000256" key="1">
    <source>
        <dbReference type="SAM" id="MobiDB-lite"/>
    </source>
</evidence>
<feature type="compositionally biased region" description="Basic and acidic residues" evidence="1">
    <location>
        <begin position="295"/>
        <end position="309"/>
    </location>
</feature>
<protein>
    <submittedName>
        <fullName evidence="3">Uncharacterized protein</fullName>
    </submittedName>
</protein>
<keyword evidence="2" id="KW-0732">Signal</keyword>
<evidence type="ECO:0000313" key="4">
    <source>
        <dbReference type="Proteomes" id="UP000076858"/>
    </source>
</evidence>
<accession>A0A164FQW3</accession>
<sequence>MDDILGFLIFCLFLLVLYLNWTQDRIYINCSCQYDYNSGTNSNRFFHTIPEEVTETEPIDLQEELPELTTVQVDFIGTNHVTILPEYGTLMEMEPLRLKVNRVNTILDSMKMQLKAALEDQRNKKNCVEKGSGEFEINMEFNEKNAPLEVLSLEQEKAISQTSSTDLVESTVQPSEPHADKLQKRPSTKSRRAPLPPVDIKPELTGDQDTPEIGVPDNLPKTIMPVLAPGLKRLRPDSAVNDPTKITKKKNMFEKLRSKWKQWKAVPSKKPRVYVSFLLESDTSDDILPQFKTKEEPPAELAKSDDASKVTDCSTIMSNSKETGEPNDDKEKVAKNAEK</sequence>
<reference evidence="3 4" key="1">
    <citation type="submission" date="2016-03" db="EMBL/GenBank/DDBJ databases">
        <title>EvidentialGene: Evidence-directed Construction of Genes on Genomes.</title>
        <authorList>
            <person name="Gilbert D.G."/>
            <person name="Choi J.-H."/>
            <person name="Mockaitis K."/>
            <person name="Colbourne J."/>
            <person name="Pfrender M."/>
        </authorList>
    </citation>
    <scope>NUCLEOTIDE SEQUENCE [LARGE SCALE GENOMIC DNA]</scope>
    <source>
        <strain evidence="3 4">Xinb3</strain>
        <tissue evidence="3">Complete organism</tissue>
    </source>
</reference>
<feature type="compositionally biased region" description="Basic and acidic residues" evidence="1">
    <location>
        <begin position="322"/>
        <end position="339"/>
    </location>
</feature>